<reference evidence="3" key="1">
    <citation type="journal article" date="2014" name="Cell">
        <title>The Architecture of a Scrambled Genome Reveals Massive Levels of Genomic Rearrangement during Development.</title>
        <authorList>
            <person name="Chen X."/>
            <person name="Bracht J.R."/>
            <person name="Goldman A.D."/>
            <person name="Dolzhenko E."/>
            <person name="Clay D.M."/>
            <person name="Swart E.C."/>
            <person name="Perlman D.H."/>
            <person name="Doak T.G."/>
            <person name="Stuart A."/>
            <person name="Amemiya C.T."/>
            <person name="Sebra R.P."/>
            <person name="Landweber L.F."/>
        </authorList>
    </citation>
    <scope>NUCLEOTIDE SEQUENCE [LARGE SCALE GENOMIC DNA]</scope>
    <source>
        <strain evidence="3">JRB310</strain>
    </source>
</reference>
<feature type="region of interest" description="Disordered" evidence="1">
    <location>
        <begin position="56"/>
        <end position="89"/>
    </location>
</feature>
<evidence type="ECO:0000313" key="2">
    <source>
        <dbReference type="EMBL" id="KEJ83019.1"/>
    </source>
</evidence>
<gene>
    <name evidence="2" type="ORF">OXYTRIMIC_314</name>
</gene>
<evidence type="ECO:0000256" key="1">
    <source>
        <dbReference type="SAM" id="MobiDB-lite"/>
    </source>
</evidence>
<organism evidence="2 3">
    <name type="scientific">Oxytricha trifallax</name>
    <dbReference type="NCBI Taxonomy" id="1172189"/>
    <lineage>
        <taxon>Eukaryota</taxon>
        <taxon>Sar</taxon>
        <taxon>Alveolata</taxon>
        <taxon>Ciliophora</taxon>
        <taxon>Intramacronucleata</taxon>
        <taxon>Spirotrichea</taxon>
        <taxon>Stichotrichia</taxon>
        <taxon>Sporadotrichida</taxon>
        <taxon>Oxytrichidae</taxon>
        <taxon>Oxytrichinae</taxon>
        <taxon>Oxytricha</taxon>
    </lineage>
</organism>
<dbReference type="Proteomes" id="UP000053232">
    <property type="component" value="Unassembled WGS sequence"/>
</dbReference>
<keyword evidence="3" id="KW-1185">Reference proteome</keyword>
<sequence>MSLNFTNTTGTGSNIFGQIQINNSTGNSNVHAGGNITYNNDNLNSKAQGAYNQPNWGQFCNSTPNTSRFFMPSQQQQYSTSASKANQSS</sequence>
<accession>A0A073I046</accession>
<comment type="caution">
    <text evidence="2">The sequence shown here is derived from an EMBL/GenBank/DDBJ whole genome shotgun (WGS) entry which is preliminary data.</text>
</comment>
<dbReference type="AlphaFoldDB" id="A0A073I046"/>
<dbReference type="EMBL" id="ARYC01001160">
    <property type="protein sequence ID" value="KEJ83019.1"/>
    <property type="molecule type" value="Genomic_DNA"/>
</dbReference>
<proteinExistence type="predicted"/>
<protein>
    <submittedName>
        <fullName evidence="2">Uncharacterized protein</fullName>
    </submittedName>
</protein>
<evidence type="ECO:0000313" key="3">
    <source>
        <dbReference type="Proteomes" id="UP000053232"/>
    </source>
</evidence>
<name>A0A073I046_9SPIT</name>